<dbReference type="Pfam" id="PF08761">
    <property type="entry name" value="dUTPase_2"/>
    <property type="match status" value="1"/>
</dbReference>
<proteinExistence type="predicted"/>
<dbReference type="CDD" id="cd11527">
    <property type="entry name" value="NTP-PPase_dUTPase"/>
    <property type="match status" value="1"/>
</dbReference>
<name>A0A514LEF7_9BACI</name>
<dbReference type="KEGG" id="sale:EPH95_02820"/>
<dbReference type="EMBL" id="CP035485">
    <property type="protein sequence ID" value="QDI90234.1"/>
    <property type="molecule type" value="Genomic_DNA"/>
</dbReference>
<dbReference type="Gene3D" id="1.10.4010.10">
    <property type="entry name" value="Type II deoxyuridine triphosphatase"/>
    <property type="match status" value="1"/>
</dbReference>
<dbReference type="InterPro" id="IPR014871">
    <property type="entry name" value="dUTPase/dCTP_pyrophosphatase"/>
</dbReference>
<dbReference type="SUPFAM" id="SSF101386">
    <property type="entry name" value="all-alpha NTP pyrophosphatases"/>
    <property type="match status" value="1"/>
</dbReference>
<dbReference type="InterPro" id="IPR016947">
    <property type="entry name" value="UCP030140"/>
</dbReference>
<organism evidence="1 2">
    <name type="scientific">Salicibibacter halophilus</name>
    <dbReference type="NCBI Taxonomy" id="2502791"/>
    <lineage>
        <taxon>Bacteria</taxon>
        <taxon>Bacillati</taxon>
        <taxon>Bacillota</taxon>
        <taxon>Bacilli</taxon>
        <taxon>Bacillales</taxon>
        <taxon>Bacillaceae</taxon>
        <taxon>Salicibibacter</taxon>
    </lineage>
</organism>
<gene>
    <name evidence="1" type="ORF">EPH95_02820</name>
</gene>
<sequence>MERLQRRGGDLMDLQKLLETQRELDESIIEKHNLQGMDRLPFLFQALIVELGEVQNDWRGFKFWSNDPNPREGLLEEYVDVTHFFLSIAIHQGWEKALFLYEEQVDGAIEEVEAKEDVSETFIELNNMITESYMKRESEEKIISYTLPEYFFRMAWGVFLAIGKEAFGFTLEQVEEAYFEKNQVNHERQANGY</sequence>
<keyword evidence="2" id="KW-1185">Reference proteome</keyword>
<reference evidence="2" key="1">
    <citation type="submission" date="2019-01" db="EMBL/GenBank/DDBJ databases">
        <title>Genomic analysis of Salicibibacter sp. NKC3-5.</title>
        <authorList>
            <person name="Oh Y.J."/>
        </authorList>
    </citation>
    <scope>NUCLEOTIDE SEQUENCE [LARGE SCALE GENOMIC DNA]</scope>
    <source>
        <strain evidence="2">NKC3-5</strain>
    </source>
</reference>
<dbReference type="PIRSF" id="PIRSF030140">
    <property type="entry name" value="UCP030140"/>
    <property type="match status" value="1"/>
</dbReference>
<evidence type="ECO:0000313" key="2">
    <source>
        <dbReference type="Proteomes" id="UP000319756"/>
    </source>
</evidence>
<accession>A0A514LEF7</accession>
<protein>
    <submittedName>
        <fullName evidence="1">dUTPase</fullName>
    </submittedName>
</protein>
<evidence type="ECO:0000313" key="1">
    <source>
        <dbReference type="EMBL" id="QDI90234.1"/>
    </source>
</evidence>
<dbReference type="Proteomes" id="UP000319756">
    <property type="component" value="Chromosome"/>
</dbReference>
<dbReference type="AlphaFoldDB" id="A0A514LEF7"/>